<organism evidence="1 2">
    <name type="scientific">Deinococcus petrolearius</name>
    <dbReference type="NCBI Taxonomy" id="1751295"/>
    <lineage>
        <taxon>Bacteria</taxon>
        <taxon>Thermotogati</taxon>
        <taxon>Deinococcota</taxon>
        <taxon>Deinococci</taxon>
        <taxon>Deinococcales</taxon>
        <taxon>Deinococcaceae</taxon>
        <taxon>Deinococcus</taxon>
    </lineage>
</organism>
<evidence type="ECO:0000313" key="2">
    <source>
        <dbReference type="Proteomes" id="UP001595979"/>
    </source>
</evidence>
<protein>
    <submittedName>
        <fullName evidence="1">Uncharacterized protein</fullName>
    </submittedName>
</protein>
<accession>A0ABW1DGB0</accession>
<dbReference type="RefSeq" id="WP_380044958.1">
    <property type="nucleotide sequence ID" value="NZ_JBHSOH010000001.1"/>
</dbReference>
<comment type="caution">
    <text evidence="1">The sequence shown here is derived from an EMBL/GenBank/DDBJ whole genome shotgun (WGS) entry which is preliminary data.</text>
</comment>
<dbReference type="EMBL" id="JBHSOH010000001">
    <property type="protein sequence ID" value="MFC5846701.1"/>
    <property type="molecule type" value="Genomic_DNA"/>
</dbReference>
<name>A0ABW1DGB0_9DEIO</name>
<dbReference type="Proteomes" id="UP001595979">
    <property type="component" value="Unassembled WGS sequence"/>
</dbReference>
<evidence type="ECO:0000313" key="1">
    <source>
        <dbReference type="EMBL" id="MFC5846701.1"/>
    </source>
</evidence>
<keyword evidence="2" id="KW-1185">Reference proteome</keyword>
<sequence length="180" mass="20048">MDSIQDQFMEHIRLLNQAATIASQPRTGAAADAQQLFDKAMAIPSLVDTTMVGHAVMRLIIDAALREGSEPNLHLIFTEHVGRLIPGAVISGLRRNQSNIPDFMVEVDGNKMPVEIKDHPIDQLAVDQLTRYINLFSDNGRGYLVGPQLSVELPEAMTFVKLDRERRWDLAGYVQGDELL</sequence>
<gene>
    <name evidence="1" type="ORF">ACFPQ6_00120</name>
</gene>
<proteinExistence type="predicted"/>
<reference evidence="2" key="1">
    <citation type="journal article" date="2019" name="Int. J. Syst. Evol. Microbiol.">
        <title>The Global Catalogue of Microorganisms (GCM) 10K type strain sequencing project: providing services to taxonomists for standard genome sequencing and annotation.</title>
        <authorList>
            <consortium name="The Broad Institute Genomics Platform"/>
            <consortium name="The Broad Institute Genome Sequencing Center for Infectious Disease"/>
            <person name="Wu L."/>
            <person name="Ma J."/>
        </authorList>
    </citation>
    <scope>NUCLEOTIDE SEQUENCE [LARGE SCALE GENOMIC DNA]</scope>
    <source>
        <strain evidence="2">CGMCC 1.15053</strain>
    </source>
</reference>